<dbReference type="GO" id="GO:0032259">
    <property type="term" value="P:methylation"/>
    <property type="evidence" value="ECO:0007669"/>
    <property type="project" value="UniProtKB-KW"/>
</dbReference>
<dbReference type="RefSeq" id="WP_123202824.1">
    <property type="nucleotide sequence ID" value="NZ_RJMB01000023.1"/>
</dbReference>
<dbReference type="InterPro" id="IPR029063">
    <property type="entry name" value="SAM-dependent_MTases_sf"/>
</dbReference>
<comment type="caution">
    <text evidence="2">The sequence shown here is derived from an EMBL/GenBank/DDBJ whole genome shotgun (WGS) entry which is preliminary data.</text>
</comment>
<dbReference type="OrthoDB" id="9810247at2"/>
<evidence type="ECO:0000313" key="2">
    <source>
        <dbReference type="EMBL" id="RNL82452.1"/>
    </source>
</evidence>
<feature type="domain" description="Methyltransferase" evidence="1">
    <location>
        <begin position="54"/>
        <end position="148"/>
    </location>
</feature>
<dbReference type="InterPro" id="IPR041698">
    <property type="entry name" value="Methyltransf_25"/>
</dbReference>
<sequence length="202" mass="22285">MHDAHTATRHSEPEAIFRGRSSQVYDHVTRWLLRGLYRRIAEDIADAAPDGATVLDVGTGPGHLVAAIARRRGDLTLIGVDLSPDMVTRAERNFRPYGARVRAREGDAADLPFTDSSIGMVVSSYSLHHWDNPGAVVAELGRVLAPGGRLYLYDWRRAPFTQVVDAAREHGVLGGRPHRRTLIHTGSPVQPHVVRHVMTNPE</sequence>
<dbReference type="AlphaFoldDB" id="A0A3N0E3N3"/>
<organism evidence="2 3">
    <name type="scientific">Halostreptopolyspora alba</name>
    <dbReference type="NCBI Taxonomy" id="2487137"/>
    <lineage>
        <taxon>Bacteria</taxon>
        <taxon>Bacillati</taxon>
        <taxon>Actinomycetota</taxon>
        <taxon>Actinomycetes</taxon>
        <taxon>Streptosporangiales</taxon>
        <taxon>Nocardiopsidaceae</taxon>
        <taxon>Halostreptopolyspora</taxon>
    </lineage>
</organism>
<keyword evidence="2" id="KW-0808">Transferase</keyword>
<dbReference type="CDD" id="cd02440">
    <property type="entry name" value="AdoMet_MTases"/>
    <property type="match status" value="1"/>
</dbReference>
<keyword evidence="2" id="KW-0489">Methyltransferase</keyword>
<reference evidence="2 3" key="1">
    <citation type="submission" date="2018-11" db="EMBL/GenBank/DDBJ databases">
        <title>The genome draft of YIM 96095.</title>
        <authorList>
            <person name="Tang S.-K."/>
            <person name="Chunyu W.-X."/>
            <person name="Feng Y.-Z."/>
        </authorList>
    </citation>
    <scope>NUCLEOTIDE SEQUENCE [LARGE SCALE GENOMIC DNA]</scope>
    <source>
        <strain evidence="2 3">YIM 96095</strain>
    </source>
</reference>
<dbReference type="Pfam" id="PF13649">
    <property type="entry name" value="Methyltransf_25"/>
    <property type="match status" value="1"/>
</dbReference>
<gene>
    <name evidence="2" type="ORF">EFW17_19280</name>
</gene>
<keyword evidence="3" id="KW-1185">Reference proteome</keyword>
<evidence type="ECO:0000313" key="3">
    <source>
        <dbReference type="Proteomes" id="UP000269198"/>
    </source>
</evidence>
<dbReference type="GO" id="GO:0008168">
    <property type="term" value="F:methyltransferase activity"/>
    <property type="evidence" value="ECO:0007669"/>
    <property type="project" value="UniProtKB-KW"/>
</dbReference>
<name>A0A3N0E3N3_9ACTN</name>
<dbReference type="EMBL" id="RJMB01000023">
    <property type="protein sequence ID" value="RNL82452.1"/>
    <property type="molecule type" value="Genomic_DNA"/>
</dbReference>
<dbReference type="Gene3D" id="3.40.50.150">
    <property type="entry name" value="Vaccinia Virus protein VP39"/>
    <property type="match status" value="1"/>
</dbReference>
<dbReference type="PANTHER" id="PTHR43591">
    <property type="entry name" value="METHYLTRANSFERASE"/>
    <property type="match status" value="1"/>
</dbReference>
<evidence type="ECO:0000259" key="1">
    <source>
        <dbReference type="Pfam" id="PF13649"/>
    </source>
</evidence>
<dbReference type="Proteomes" id="UP000269198">
    <property type="component" value="Unassembled WGS sequence"/>
</dbReference>
<proteinExistence type="predicted"/>
<dbReference type="SUPFAM" id="SSF53335">
    <property type="entry name" value="S-adenosyl-L-methionine-dependent methyltransferases"/>
    <property type="match status" value="1"/>
</dbReference>
<accession>A0A3N0E3N3</accession>
<protein>
    <submittedName>
        <fullName evidence="2">Methyltransferase domain-containing protein</fullName>
    </submittedName>
</protein>
<dbReference type="PANTHER" id="PTHR43591:SF24">
    <property type="entry name" value="2-METHOXY-6-POLYPRENYL-1,4-BENZOQUINOL METHYLASE, MITOCHONDRIAL"/>
    <property type="match status" value="1"/>
</dbReference>